<dbReference type="GO" id="GO:0005886">
    <property type="term" value="C:plasma membrane"/>
    <property type="evidence" value="ECO:0007669"/>
    <property type="project" value="TreeGrafter"/>
</dbReference>
<accession>A0AA92LB57</accession>
<dbReference type="GO" id="GO:0071972">
    <property type="term" value="F:peptidoglycan L,D-transpeptidase activity"/>
    <property type="evidence" value="ECO:0007669"/>
    <property type="project" value="TreeGrafter"/>
</dbReference>
<dbReference type="Gene3D" id="3.90.1310.10">
    <property type="entry name" value="Penicillin-binding protein 2a (Domain 2)"/>
    <property type="match status" value="1"/>
</dbReference>
<dbReference type="InterPro" id="IPR036138">
    <property type="entry name" value="PBP_dimer_sf"/>
</dbReference>
<dbReference type="SUPFAM" id="SSF56601">
    <property type="entry name" value="beta-lactamase/transpeptidase-like"/>
    <property type="match status" value="1"/>
</dbReference>
<reference evidence="2 3" key="1">
    <citation type="submission" date="2020-11" db="EMBL/GenBank/DDBJ databases">
        <title>Closed and high quality bacterial genomes of the OMM12 community.</title>
        <authorList>
            <person name="Marbouty M."/>
            <person name="Lamy-Besnier Q."/>
            <person name="Debarbieux L."/>
            <person name="Koszul R."/>
        </authorList>
    </citation>
    <scope>NUCLEOTIDE SEQUENCE [LARGE SCALE GENOMIC DNA]</scope>
    <source>
        <strain evidence="2 3">KB18</strain>
    </source>
</reference>
<dbReference type="InterPro" id="IPR001460">
    <property type="entry name" value="PCN-bd_Tpept"/>
</dbReference>
<dbReference type="Proteomes" id="UP000596035">
    <property type="component" value="Chromosome"/>
</dbReference>
<dbReference type="GO" id="GO:0071555">
    <property type="term" value="P:cell wall organization"/>
    <property type="evidence" value="ECO:0007669"/>
    <property type="project" value="TreeGrafter"/>
</dbReference>
<evidence type="ECO:0000259" key="1">
    <source>
        <dbReference type="Pfam" id="PF00905"/>
    </source>
</evidence>
<dbReference type="PANTHER" id="PTHR30627">
    <property type="entry name" value="PEPTIDOGLYCAN D,D-TRANSPEPTIDASE"/>
    <property type="match status" value="1"/>
</dbReference>
<dbReference type="SUPFAM" id="SSF56519">
    <property type="entry name" value="Penicillin binding protein dimerisation domain"/>
    <property type="match status" value="1"/>
</dbReference>
<dbReference type="RefSeq" id="WP_084384347.1">
    <property type="nucleotide sequence ID" value="NZ_CP065321.1"/>
</dbReference>
<dbReference type="Gene3D" id="3.40.710.10">
    <property type="entry name" value="DD-peptidase/beta-lactamase superfamily"/>
    <property type="match status" value="1"/>
</dbReference>
<dbReference type="InterPro" id="IPR050515">
    <property type="entry name" value="Beta-lactam/transpept"/>
</dbReference>
<evidence type="ECO:0000313" key="3">
    <source>
        <dbReference type="Proteomes" id="UP000596035"/>
    </source>
</evidence>
<evidence type="ECO:0000313" key="2">
    <source>
        <dbReference type="EMBL" id="QQR31883.1"/>
    </source>
</evidence>
<dbReference type="PANTHER" id="PTHR30627:SF24">
    <property type="entry name" value="PENICILLIN-BINDING PROTEIN 4B"/>
    <property type="match status" value="1"/>
</dbReference>
<name>A0AA92LB57_9FIRM</name>
<dbReference type="EMBL" id="CP065321">
    <property type="protein sequence ID" value="QQR31883.1"/>
    <property type="molecule type" value="Genomic_DNA"/>
</dbReference>
<sequence length="541" mass="57712">MKRTKRLSLMKLRAWFMLALIFALMAFAGHSLISVSGRAEYVAAAGQQSLYRLDVARSRGTIYDCNLAPLTGSTSRWVAAVAPTIEAVGALETATRGRYRERLAAALEDGRPFTLEISRPIEHACIETFSVPRRYGENQLAPHVIGYLDGMGRGASGIELAMDDALSQYKGQLTVYYQVDALGRAIAGAERRTENTMEQTAGGVAVTIDSDIQLLAEKASEELGKGAVVVTEVPNCEIRALVSMPGFRQDEIYEASGDPDSPLLNRAFSAYAPGSVFKLVTAATALEEGSVLKTFDCTGSINAGGLMFRCYDGQPHGTVGLQEALEQSCNGYFISTARAMGGQPVLSMAYELGFGVQQEFGRGLYSAGGNLPNIDSLYNYRALANFSFGQGDLTVTPVQLCGMMNAIASGGEYSSPKLIEGLVAENRELIPQKPVSDEAYTAMSGRTAKLLQQYLIGAAKDGTGTKAAPAGCVSGIKTGTAQTGVYEDGEELLNFWYCGFISDDTGPRYCITVLKEGARDSGSAAKTFRELAEGIAAKKLG</sequence>
<dbReference type="InterPro" id="IPR012338">
    <property type="entry name" value="Beta-lactam/transpept-like"/>
</dbReference>
<organism evidence="2 3">
    <name type="scientific">Acutalibacter muris</name>
    <dbReference type="NCBI Taxonomy" id="1796620"/>
    <lineage>
        <taxon>Bacteria</taxon>
        <taxon>Bacillati</taxon>
        <taxon>Bacillota</taxon>
        <taxon>Clostridia</taxon>
        <taxon>Eubacteriales</taxon>
        <taxon>Acutalibacteraceae</taxon>
        <taxon>Acutalibacter</taxon>
    </lineage>
</organism>
<dbReference type="GO" id="GO:0008658">
    <property type="term" value="F:penicillin binding"/>
    <property type="evidence" value="ECO:0007669"/>
    <property type="project" value="InterPro"/>
</dbReference>
<dbReference type="Pfam" id="PF00905">
    <property type="entry name" value="Transpeptidase"/>
    <property type="match status" value="1"/>
</dbReference>
<protein>
    <submittedName>
        <fullName evidence="2">Penicillin-binding protein 2</fullName>
    </submittedName>
</protein>
<feature type="domain" description="Penicillin-binding protein transpeptidase" evidence="1">
    <location>
        <begin position="226"/>
        <end position="531"/>
    </location>
</feature>
<gene>
    <name evidence="2" type="ORF">I5Q82_09675</name>
</gene>
<proteinExistence type="predicted"/>
<dbReference type="AlphaFoldDB" id="A0AA92LB57"/>